<dbReference type="InterPro" id="IPR010330">
    <property type="entry name" value="CoiA_nuc"/>
</dbReference>
<dbReference type="KEGG" id="bse:Bsel_1548"/>
<gene>
    <name evidence="3" type="ordered locus">Bsel_1548</name>
</gene>
<feature type="domain" description="Competence protein CoiA nuclease-like" evidence="1">
    <location>
        <begin position="35"/>
        <end position="184"/>
    </location>
</feature>
<keyword evidence="4" id="KW-1185">Reference proteome</keyword>
<dbReference type="EMBL" id="CP001791">
    <property type="protein sequence ID" value="ADH99060.1"/>
    <property type="molecule type" value="Genomic_DNA"/>
</dbReference>
<dbReference type="Pfam" id="PF25166">
    <property type="entry name" value="CoiA_C"/>
    <property type="match status" value="1"/>
</dbReference>
<dbReference type="Proteomes" id="UP000000271">
    <property type="component" value="Chromosome"/>
</dbReference>
<evidence type="ECO:0000313" key="4">
    <source>
        <dbReference type="Proteomes" id="UP000000271"/>
    </source>
</evidence>
<evidence type="ECO:0000313" key="3">
    <source>
        <dbReference type="EMBL" id="ADH99060.1"/>
    </source>
</evidence>
<evidence type="ECO:0000259" key="1">
    <source>
        <dbReference type="Pfam" id="PF06054"/>
    </source>
</evidence>
<feature type="domain" description="Competence protein CoiA C-terminal" evidence="2">
    <location>
        <begin position="207"/>
        <end position="350"/>
    </location>
</feature>
<reference evidence="3" key="1">
    <citation type="submission" date="2009-10" db="EMBL/GenBank/DDBJ databases">
        <title>Complete sequence of Bacillus selenitireducens MLS10.</title>
        <authorList>
            <consortium name="US DOE Joint Genome Institute"/>
            <person name="Lucas S."/>
            <person name="Copeland A."/>
            <person name="Lapidus A."/>
            <person name="Glavina del Rio T."/>
            <person name="Dalin E."/>
            <person name="Tice H."/>
            <person name="Bruce D."/>
            <person name="Goodwin L."/>
            <person name="Pitluck S."/>
            <person name="Sims D."/>
            <person name="Brettin T."/>
            <person name="Detter J.C."/>
            <person name="Han C."/>
            <person name="Larimer F."/>
            <person name="Land M."/>
            <person name="Hauser L."/>
            <person name="Kyrpides N."/>
            <person name="Ovchinnikova G."/>
            <person name="Stolz J."/>
        </authorList>
    </citation>
    <scope>NUCLEOTIDE SEQUENCE [LARGE SCALE GENOMIC DNA]</scope>
    <source>
        <strain evidence="3">MLS10</strain>
    </source>
</reference>
<protein>
    <submittedName>
        <fullName evidence="3">Competence protein-like protein</fullName>
    </submittedName>
</protein>
<dbReference type="HOGENOM" id="CLU_743255_0_0_9"/>
<dbReference type="STRING" id="439292.Bsel_1548"/>
<dbReference type="InterPro" id="IPR057252">
    <property type="entry name" value="CoiA_C"/>
</dbReference>
<proteinExistence type="predicted"/>
<organism evidence="3 4">
    <name type="scientific">Bacillus selenitireducens (strain ATCC 700615 / DSM 15326 / MLS10)</name>
    <dbReference type="NCBI Taxonomy" id="439292"/>
    <lineage>
        <taxon>Bacteria</taxon>
        <taxon>Bacillati</taxon>
        <taxon>Bacillota</taxon>
        <taxon>Bacilli</taxon>
        <taxon>Bacillales</taxon>
        <taxon>Bacillaceae</taxon>
        <taxon>Salisediminibacterium</taxon>
    </lineage>
</organism>
<evidence type="ECO:0000259" key="2">
    <source>
        <dbReference type="Pfam" id="PF25166"/>
    </source>
</evidence>
<dbReference type="Pfam" id="PF06054">
    <property type="entry name" value="CoiA_nuc"/>
    <property type="match status" value="1"/>
</dbReference>
<name>D6XTC4_BACIE</name>
<accession>D6XTC4</accession>
<dbReference type="AlphaFoldDB" id="D6XTC4"/>
<sequence>MPLNRIHVRIFEGGVGMSVLVCFEDKGSYGFFYYESRDHQDCKRILLDWLQVQRIEALSEYRISGINRRADIYFHYQEQAYAFEVQLSHISSSVFNERTRDYEQAGIIPYWIGHGELKSRSHKIPFNILDECYIRHAPVPHAFYIDTVKESLFIRHSFAYEKHKSVRVTDTNGMHGLVMDDLKNPVRAIGKAVFFDEEAKRKWLQTTRYKRTKRYLTLNMGERFVLKLLQSYGQNLNYFPSICRVPLRNQFILRTHPEIWQTWFLLKVVMGEAGLNGTLSLCTAVNRLKEAVYIGVIQVREINNTMHRNASLAALAEEYLGWLVWIGVLTTRRSSIYCMKNRVNVRKTLETLLMDDEYVVNEVSFYLECRKE</sequence>
<dbReference type="eggNOG" id="COG4469">
    <property type="taxonomic scope" value="Bacteria"/>
</dbReference>